<dbReference type="RefSeq" id="WP_091986733.1">
    <property type="nucleotide sequence ID" value="NZ_FOLO01000029.1"/>
</dbReference>
<dbReference type="InterPro" id="IPR011050">
    <property type="entry name" value="Pectin_lyase_fold/virulence"/>
</dbReference>
<dbReference type="InterPro" id="IPR022409">
    <property type="entry name" value="PKD/Chitinase_dom"/>
</dbReference>
<accession>A0A1I1P3W3</accession>
<dbReference type="InterPro" id="IPR013320">
    <property type="entry name" value="ConA-like_dom_sf"/>
</dbReference>
<dbReference type="CDD" id="cd00146">
    <property type="entry name" value="PKD"/>
    <property type="match status" value="1"/>
</dbReference>
<dbReference type="InterPro" id="IPR013783">
    <property type="entry name" value="Ig-like_fold"/>
</dbReference>
<dbReference type="AlphaFoldDB" id="A0A1I1P3W3"/>
<dbReference type="SUPFAM" id="SSF49299">
    <property type="entry name" value="PKD domain"/>
    <property type="match status" value="1"/>
</dbReference>
<evidence type="ECO:0000313" key="2">
    <source>
        <dbReference type="EMBL" id="SFD04507.1"/>
    </source>
</evidence>
<dbReference type="STRING" id="1123010.SAMN02745724_03293"/>
<evidence type="ECO:0000313" key="3">
    <source>
        <dbReference type="Proteomes" id="UP000198862"/>
    </source>
</evidence>
<name>A0A1I1P3W3_9GAMM</name>
<evidence type="ECO:0000259" key="1">
    <source>
        <dbReference type="PROSITE" id="PS50093"/>
    </source>
</evidence>
<dbReference type="Proteomes" id="UP000198862">
    <property type="component" value="Unassembled WGS sequence"/>
</dbReference>
<dbReference type="EMBL" id="FOLO01000029">
    <property type="protein sequence ID" value="SFD04507.1"/>
    <property type="molecule type" value="Genomic_DNA"/>
</dbReference>
<reference evidence="2 3" key="1">
    <citation type="submission" date="2016-10" db="EMBL/GenBank/DDBJ databases">
        <authorList>
            <person name="de Groot N.N."/>
        </authorList>
    </citation>
    <scope>NUCLEOTIDE SEQUENCE [LARGE SCALE GENOMIC DNA]</scope>
    <source>
        <strain evidence="2 3">DSM 6059</strain>
    </source>
</reference>
<dbReference type="Gene3D" id="2.60.120.200">
    <property type="match status" value="1"/>
</dbReference>
<dbReference type="InterPro" id="IPR000601">
    <property type="entry name" value="PKD_dom"/>
</dbReference>
<dbReference type="SUPFAM" id="SSF51126">
    <property type="entry name" value="Pectin lyase-like"/>
    <property type="match status" value="1"/>
</dbReference>
<keyword evidence="3" id="KW-1185">Reference proteome</keyword>
<organism evidence="2 3">
    <name type="scientific">Pseudoalteromonas denitrificans DSM 6059</name>
    <dbReference type="NCBI Taxonomy" id="1123010"/>
    <lineage>
        <taxon>Bacteria</taxon>
        <taxon>Pseudomonadati</taxon>
        <taxon>Pseudomonadota</taxon>
        <taxon>Gammaproteobacteria</taxon>
        <taxon>Alteromonadales</taxon>
        <taxon>Pseudoalteromonadaceae</taxon>
        <taxon>Pseudoalteromonas</taxon>
    </lineage>
</organism>
<feature type="domain" description="PKD" evidence="1">
    <location>
        <begin position="61"/>
        <end position="130"/>
    </location>
</feature>
<proteinExistence type="predicted"/>
<dbReference type="PROSITE" id="PS50093">
    <property type="entry name" value="PKD"/>
    <property type="match status" value="1"/>
</dbReference>
<dbReference type="InterPro" id="IPR035986">
    <property type="entry name" value="PKD_dom_sf"/>
</dbReference>
<dbReference type="SUPFAM" id="SSF49899">
    <property type="entry name" value="Concanavalin A-like lectins/glucanases"/>
    <property type="match status" value="1"/>
</dbReference>
<gene>
    <name evidence="2" type="ORF">SAMN02745724_03293</name>
</gene>
<dbReference type="Pfam" id="PF13385">
    <property type="entry name" value="Laminin_G_3"/>
    <property type="match status" value="1"/>
</dbReference>
<dbReference type="Pfam" id="PF00801">
    <property type="entry name" value="PKD"/>
    <property type="match status" value="1"/>
</dbReference>
<sequence>MKIRMFQFLNLSVLLLLICIKPINATPVESVEIISSQTLGPAPLSVHFDVAKVLHNNQELDPFRDINYSWNFGDDQGEYWATNQKPKNTDQGFITGHIFETPGHYEVSVEISSKAGVFESIIKTISVEVTDPDEFYFDENTICFSMSGDFTACPDNAQQVQLTPEPNIDELLALGQFKGSMQKEQRIWNPYKEYALNYDHNSTFEYLDYEQQWDCQTEVEKYKASLIPVEQITPYINSNKRLLFHRGESFIFSRSLYLNHFSGSTLGAFGLCKNISQDRCGNAPILKTLGAKRYSDLLILADGSTDIRVSDLSMTHICGDSNRAINLHGSVSKVTLNRLDIEKFDTAVIGRTYGQKVPHDLIGIFNSKFEKLGAGSADIYDPENTECASPSMPDWHIGDKKTAISEMQWDTLWNNYKLQMMTVLTNNNCKSGGNVTYLPAHRHMIMGTTMKDAKTRRAEHILRMPLAQKSVISHNVFSEPSPNKHALKLHNMGDCIVLDDCDVNPVQAAENYPTSRVLIKENLFKSNTDIVVNIGPGTSKVGEQVNNIFFESNKIEASGEENQVALVLTGHDSIVENNQMIQNFPTTSWVGVSIDKGRNEVVQGNNNLVNNNHFSVNGSVYMVRLGSEANDTQIVNNQVCATAQVNFIDLNDANLTYSAKNNVLNCTENKVTAAMFHLNFDNTQAPAMDVMNNVSTEVKGNIDLVEGVVGKAVVFDDINDEIIISDPMINTEINQDFSLMFWINVNDFSLGGEAFGRPRLNRQGDISLSINDKGEVLFYINSKHIIPNIVLERNIWSHLALTFNNATRSVKVFSNGREVYQYVFPQNIELFFNTEQEFRLGVGQWRSGSRYFSGMLDEFKFYQSALSRQEIEKQINTGLAITNSE</sequence>
<protein>
    <submittedName>
        <fullName evidence="2">PKD domain-containing protein</fullName>
    </submittedName>
</protein>
<dbReference type="SMART" id="SM00089">
    <property type="entry name" value="PKD"/>
    <property type="match status" value="1"/>
</dbReference>
<dbReference type="Gene3D" id="2.60.40.10">
    <property type="entry name" value="Immunoglobulins"/>
    <property type="match status" value="1"/>
</dbReference>
<dbReference type="OrthoDB" id="9801455at2"/>